<dbReference type="InterPro" id="IPR051704">
    <property type="entry name" value="FAD_aromatic-hydroxylase"/>
</dbReference>
<protein>
    <submittedName>
        <fullName evidence="2">Monooxygenase FAD-binding</fullName>
    </submittedName>
</protein>
<gene>
    <name evidence="2" type="ORF">AJAP_00530</name>
</gene>
<accession>A0A075UKB3</accession>
<proteinExistence type="predicted"/>
<name>A0A075UKB3_9PSEU</name>
<dbReference type="STRING" id="208439.AJAP_00530"/>
<sequence length="397" mass="43399">MTTTVLISGAGIAGPALAFWLRERGFAPTVVERAPALREGGSAVDFRGEQMTLLKRMGILEDIRAKETAMGAQLIVDTRGKKVAQMPSVFFSGEVEIERGDLTRILYDHTKDDVEYVFGDWITRLDEVSDGVDVGFAHGESRRFDLVVGADGLHSGVRRLTFGGEELFRTDLGFHTAGFSAPNHLDLDHLGQICSVPGRTVMVASGRDRSALNVSFVFASESLEVERRDVEAQKRVLAERYADFGWEIPTLLESLQDADTLYFDSLSQIHLDKWSRGRVVLLGDAAWCAGPGGSGTGLAMMGAYILAGELASAHGDHEVAFARYEEKLRGPVKISQKQAAGIGTFLAPKTRFMVGYRNFLYRILGSRPMTKVFTWITSRAANAATLENYDAPVAARG</sequence>
<dbReference type="PANTHER" id="PTHR46865:SF2">
    <property type="entry name" value="MONOOXYGENASE"/>
    <property type="match status" value="1"/>
</dbReference>
<dbReference type="RefSeq" id="WP_038507206.1">
    <property type="nucleotide sequence ID" value="NZ_CP008953.1"/>
</dbReference>
<dbReference type="PRINTS" id="PR00420">
    <property type="entry name" value="RNGMNOXGNASE"/>
</dbReference>
<keyword evidence="2" id="KW-0503">Monooxygenase</keyword>
<evidence type="ECO:0000259" key="1">
    <source>
        <dbReference type="Pfam" id="PF01494"/>
    </source>
</evidence>
<dbReference type="Pfam" id="PF01494">
    <property type="entry name" value="FAD_binding_3"/>
    <property type="match status" value="1"/>
</dbReference>
<feature type="domain" description="FAD-binding" evidence="1">
    <location>
        <begin position="3"/>
        <end position="313"/>
    </location>
</feature>
<dbReference type="PANTHER" id="PTHR46865">
    <property type="entry name" value="OXIDOREDUCTASE-RELATED"/>
    <property type="match status" value="1"/>
</dbReference>
<dbReference type="HOGENOM" id="CLU_009665_1_0_11"/>
<organism evidence="2 3">
    <name type="scientific">Amycolatopsis japonica</name>
    <dbReference type="NCBI Taxonomy" id="208439"/>
    <lineage>
        <taxon>Bacteria</taxon>
        <taxon>Bacillati</taxon>
        <taxon>Actinomycetota</taxon>
        <taxon>Actinomycetes</taxon>
        <taxon>Pseudonocardiales</taxon>
        <taxon>Pseudonocardiaceae</taxon>
        <taxon>Amycolatopsis</taxon>
        <taxon>Amycolatopsis japonica group</taxon>
    </lineage>
</organism>
<keyword evidence="2" id="KW-0560">Oxidoreductase</keyword>
<dbReference type="Gene3D" id="3.30.9.10">
    <property type="entry name" value="D-Amino Acid Oxidase, subunit A, domain 2"/>
    <property type="match status" value="1"/>
</dbReference>
<keyword evidence="3" id="KW-1185">Reference proteome</keyword>
<dbReference type="eggNOG" id="COG0654">
    <property type="taxonomic scope" value="Bacteria"/>
</dbReference>
<dbReference type="Gene3D" id="3.50.50.60">
    <property type="entry name" value="FAD/NAD(P)-binding domain"/>
    <property type="match status" value="1"/>
</dbReference>
<reference evidence="2 3" key="1">
    <citation type="journal article" date="2014" name="J. Biotechnol.">
        <title>Complete genome sequence of the actinobacterium Amycolatopsis japonica MG417-CF17(T) (=DSM 44213T) producing (S,S)-N,N'-ethylenediaminedisuccinic acid.</title>
        <authorList>
            <person name="Stegmann E."/>
            <person name="Albersmeier A."/>
            <person name="Spohn M."/>
            <person name="Gert H."/>
            <person name="Weber T."/>
            <person name="Wohlleben W."/>
            <person name="Kalinowski J."/>
            <person name="Ruckert C."/>
        </authorList>
    </citation>
    <scope>NUCLEOTIDE SEQUENCE [LARGE SCALE GENOMIC DNA]</scope>
    <source>
        <strain evidence="3">MG417-CF17 (DSM 44213)</strain>
    </source>
</reference>
<dbReference type="InterPro" id="IPR002938">
    <property type="entry name" value="FAD-bd"/>
</dbReference>
<dbReference type="KEGG" id="aja:AJAP_00530"/>
<dbReference type="InterPro" id="IPR036188">
    <property type="entry name" value="FAD/NAD-bd_sf"/>
</dbReference>
<evidence type="ECO:0000313" key="3">
    <source>
        <dbReference type="Proteomes" id="UP000028492"/>
    </source>
</evidence>
<dbReference type="EMBL" id="CP008953">
    <property type="protein sequence ID" value="AIG73044.1"/>
    <property type="molecule type" value="Genomic_DNA"/>
</dbReference>
<dbReference type="SUPFAM" id="SSF51905">
    <property type="entry name" value="FAD/NAD(P)-binding domain"/>
    <property type="match status" value="1"/>
</dbReference>
<dbReference type="Proteomes" id="UP000028492">
    <property type="component" value="Chromosome"/>
</dbReference>
<dbReference type="GO" id="GO:0071949">
    <property type="term" value="F:FAD binding"/>
    <property type="evidence" value="ECO:0007669"/>
    <property type="project" value="InterPro"/>
</dbReference>
<dbReference type="GO" id="GO:0004497">
    <property type="term" value="F:monooxygenase activity"/>
    <property type="evidence" value="ECO:0007669"/>
    <property type="project" value="UniProtKB-KW"/>
</dbReference>
<dbReference type="AlphaFoldDB" id="A0A075UKB3"/>
<evidence type="ECO:0000313" key="2">
    <source>
        <dbReference type="EMBL" id="AIG73044.1"/>
    </source>
</evidence>